<reference evidence="3" key="1">
    <citation type="submission" date="2012-04" db="EMBL/GenBank/DDBJ databases">
        <title>Complete genome sequence of Helicobacter cetorum strain MIT 00-7128.</title>
        <authorList>
            <person name="Kersulyte D."/>
            <person name="Berg D.E."/>
        </authorList>
    </citation>
    <scope>NUCLEOTIDE SEQUENCE [LARGE SCALE GENOMIC DNA]</scope>
    <source>
        <strain evidence="3">MIT 00-7128</strain>
    </source>
</reference>
<feature type="transmembrane region" description="Helical" evidence="1">
    <location>
        <begin position="82"/>
        <end position="103"/>
    </location>
</feature>
<dbReference type="RefSeq" id="WP_014660278.1">
    <property type="nucleotide sequence ID" value="NC_017737.1"/>
</dbReference>
<protein>
    <recommendedName>
        <fullName evidence="4">Integral membrane protein</fullName>
    </recommendedName>
</protein>
<keyword evidence="1" id="KW-0472">Membrane</keyword>
<sequence>MDWGRVIHVFFSLVSLTTIAGFLYEPNIVVLFSALALNLISTTLKIGVCKRFASELLASSLAAIMHIVPAFIFMQILNNLALTYVLMIGALISNAFCLIFLIVESIVTSDTD</sequence>
<accession>I0EKD3</accession>
<dbReference type="STRING" id="182217.HCW_00535"/>
<gene>
    <name evidence="2" type="ordered locus">HCW_00535</name>
</gene>
<feature type="transmembrane region" description="Helical" evidence="1">
    <location>
        <begin position="30"/>
        <end position="49"/>
    </location>
</feature>
<dbReference type="InterPro" id="IPR045655">
    <property type="entry name" value="DUF6394"/>
</dbReference>
<feature type="transmembrane region" description="Helical" evidence="1">
    <location>
        <begin position="7"/>
        <end position="24"/>
    </location>
</feature>
<evidence type="ECO:0000313" key="2">
    <source>
        <dbReference type="EMBL" id="AFI03402.1"/>
    </source>
</evidence>
<dbReference type="Pfam" id="PF19931">
    <property type="entry name" value="DUF6394"/>
    <property type="match status" value="1"/>
</dbReference>
<dbReference type="HOGENOM" id="CLU_140289_1_0_7"/>
<dbReference type="Proteomes" id="UP000005010">
    <property type="component" value="Chromosome"/>
</dbReference>
<organism evidence="2 3">
    <name type="scientific">Helicobacter cetorum (strain ATCC BAA-429 / MIT 00-7128)</name>
    <dbReference type="NCBI Taxonomy" id="182217"/>
    <lineage>
        <taxon>Bacteria</taxon>
        <taxon>Pseudomonadati</taxon>
        <taxon>Campylobacterota</taxon>
        <taxon>Epsilonproteobacteria</taxon>
        <taxon>Campylobacterales</taxon>
        <taxon>Helicobacteraceae</taxon>
        <taxon>Helicobacter</taxon>
    </lineage>
</organism>
<evidence type="ECO:0000313" key="3">
    <source>
        <dbReference type="Proteomes" id="UP000005010"/>
    </source>
</evidence>
<evidence type="ECO:0000256" key="1">
    <source>
        <dbReference type="SAM" id="Phobius"/>
    </source>
</evidence>
<dbReference type="KEGG" id="hce:HCW_00535"/>
<feature type="transmembrane region" description="Helical" evidence="1">
    <location>
        <begin position="56"/>
        <end position="76"/>
    </location>
</feature>
<keyword evidence="1" id="KW-1133">Transmembrane helix</keyword>
<evidence type="ECO:0008006" key="4">
    <source>
        <dbReference type="Google" id="ProtNLM"/>
    </source>
</evidence>
<proteinExistence type="predicted"/>
<dbReference type="AlphaFoldDB" id="I0EKD3"/>
<keyword evidence="3" id="KW-1185">Reference proteome</keyword>
<dbReference type="EMBL" id="CP003479">
    <property type="protein sequence ID" value="AFI03402.1"/>
    <property type="molecule type" value="Genomic_DNA"/>
</dbReference>
<dbReference type="eggNOG" id="ENOG50333DN">
    <property type="taxonomic scope" value="Bacteria"/>
</dbReference>
<name>I0EKD3_HELC0</name>
<keyword evidence="1" id="KW-0812">Transmembrane</keyword>
<dbReference type="PATRIC" id="fig|182217.3.peg.115"/>